<proteinExistence type="predicted"/>
<dbReference type="AlphaFoldDB" id="A0A1B1TFL8"/>
<reference evidence="1" key="2">
    <citation type="journal article" date="2015" name="ISME J.">
        <title>A new class of marine Euryarchaeota group II from the Mediterranean deep chlorophyll maximum.</title>
        <authorList>
            <person name="Martin-Cuadrado A.B."/>
            <person name="Garcia-Heredia I."/>
            <person name="Molto A.G."/>
            <person name="Lopez-Ubeda R."/>
            <person name="Kimes N."/>
            <person name="Lopez-Garcia P."/>
            <person name="Moreira D."/>
            <person name="Rodriguez-Valera F."/>
        </authorList>
    </citation>
    <scope>NUCLEOTIDE SEQUENCE</scope>
</reference>
<name>A0A1B1TFL8_9ARCH</name>
<accession>A0A1B1TFL8</accession>
<sequence>MTRLRRRIAKETGEPIRTDKGGASRKLEELLQRARMNGAKQGPLVPVEALINVERDEWVWQVVDKRVLDALSHRLIFQSDNGSRREILMTMGLETAMDAASCIVELDGGCVLIETLDP</sequence>
<protein>
    <submittedName>
        <fullName evidence="1">Uncharacterized protein</fullName>
    </submittedName>
</protein>
<organism evidence="1">
    <name type="scientific">uncultured Poseidoniia archaeon</name>
    <dbReference type="NCBI Taxonomy" id="1697135"/>
    <lineage>
        <taxon>Archaea</taxon>
        <taxon>Methanobacteriati</taxon>
        <taxon>Thermoplasmatota</taxon>
        <taxon>Candidatus Poseidoniia</taxon>
        <taxon>environmental samples</taxon>
    </lineage>
</organism>
<dbReference type="EMBL" id="KP211923">
    <property type="protein sequence ID" value="ANV81090.1"/>
    <property type="molecule type" value="Genomic_DNA"/>
</dbReference>
<reference evidence="1" key="1">
    <citation type="submission" date="2014-11" db="EMBL/GenBank/DDBJ databases">
        <authorList>
            <person name="Zhu J."/>
            <person name="Qi W."/>
            <person name="Song R."/>
        </authorList>
    </citation>
    <scope>NUCLEOTIDE SEQUENCE</scope>
</reference>
<evidence type="ECO:0000313" key="1">
    <source>
        <dbReference type="EMBL" id="ANV81090.1"/>
    </source>
</evidence>